<comment type="caution">
    <text evidence="1">The sequence shown here is derived from an EMBL/GenBank/DDBJ whole genome shotgun (WGS) entry which is preliminary data.</text>
</comment>
<protein>
    <submittedName>
        <fullName evidence="1">Transposase IS204/IS1001/IS1096/IS1165 family protein</fullName>
    </submittedName>
</protein>
<organism evidence="1 2">
    <name type="scientific">Kribbella orskensis</name>
    <dbReference type="NCBI Taxonomy" id="2512216"/>
    <lineage>
        <taxon>Bacteria</taxon>
        <taxon>Bacillati</taxon>
        <taxon>Actinomycetota</taxon>
        <taxon>Actinomycetes</taxon>
        <taxon>Propionibacteriales</taxon>
        <taxon>Kribbellaceae</taxon>
        <taxon>Kribbella</taxon>
    </lineage>
</organism>
<accession>A0ABY2BU75</accession>
<reference evidence="1 2" key="1">
    <citation type="journal article" date="2015" name="Stand. Genomic Sci.">
        <title>Genomic Encyclopedia of Bacterial and Archaeal Type Strains, Phase III: the genomes of soil and plant-associated and newly described type strains.</title>
        <authorList>
            <person name="Whitman W.B."/>
            <person name="Woyke T."/>
            <person name="Klenk H.P."/>
            <person name="Zhou Y."/>
            <person name="Lilburn T.G."/>
            <person name="Beck B.J."/>
            <person name="De Vos P."/>
            <person name="Vandamme P."/>
            <person name="Eisen J.A."/>
            <person name="Garrity G."/>
            <person name="Hugenholtz P."/>
            <person name="Kyrpides N.C."/>
        </authorList>
    </citation>
    <scope>NUCLEOTIDE SEQUENCE [LARGE SCALE GENOMIC DNA]</scope>
    <source>
        <strain evidence="1 2">VKM Ac-2538</strain>
    </source>
</reference>
<dbReference type="EMBL" id="SLWM01000001">
    <property type="protein sequence ID" value="TCO31765.1"/>
    <property type="molecule type" value="Genomic_DNA"/>
</dbReference>
<name>A0ABY2BU75_9ACTN</name>
<proteinExistence type="predicted"/>
<sequence length="215" mass="23251">MTRELAHEPLGWRPTTLVVTVRRYRCTACGHVWRQDTSLAAEPRAKLSRRGLRWALKAIVCQHLTVARVAEGLGVAWNTANDAVLAEGKRVLINDENRFDGVNAIGVDESRSRNSLHLVARTAWCTSQPASYTGGRQRQMMYDREGSIARLAATSRIRRVGSAPTLTKVGAAGDSGTACTTAPTAPLGALPVFVSDDAQTLIFGKVGEVLDVERG</sequence>
<gene>
    <name evidence="1" type="ORF">EV644_101407</name>
</gene>
<evidence type="ECO:0000313" key="2">
    <source>
        <dbReference type="Proteomes" id="UP000295818"/>
    </source>
</evidence>
<dbReference type="Proteomes" id="UP000295818">
    <property type="component" value="Unassembled WGS sequence"/>
</dbReference>
<evidence type="ECO:0000313" key="1">
    <source>
        <dbReference type="EMBL" id="TCO31765.1"/>
    </source>
</evidence>
<keyword evidence="2" id="KW-1185">Reference proteome</keyword>